<dbReference type="InterPro" id="IPR036046">
    <property type="entry name" value="Acylphosphatase-like_dom_sf"/>
</dbReference>
<comment type="caution">
    <text evidence="2">The sequence shown here is derived from an EMBL/GenBank/DDBJ whole genome shotgun (WGS) entry which is preliminary data.</text>
</comment>
<protein>
    <submittedName>
        <fullName evidence="2">BLUF domain-containing protein</fullName>
    </submittedName>
</protein>
<dbReference type="Pfam" id="PF04940">
    <property type="entry name" value="BLUF"/>
    <property type="match status" value="1"/>
</dbReference>
<evidence type="ECO:0000313" key="2">
    <source>
        <dbReference type="EMBL" id="MBT2159735.1"/>
    </source>
</evidence>
<reference evidence="2 3" key="1">
    <citation type="submission" date="2020-06" db="EMBL/GenBank/DDBJ databases">
        <authorList>
            <person name="Isaeva M.P."/>
            <person name="Chernysheva N.Y."/>
        </authorList>
    </citation>
    <scope>NUCLEOTIDE SEQUENCE [LARGE SCALE GENOMIC DNA]</scope>
    <source>
        <strain evidence="2 3">KMM 6746</strain>
    </source>
</reference>
<organism evidence="2 3">
    <name type="scientific">Zobellia barbeyronii</name>
    <dbReference type="NCBI Taxonomy" id="2748009"/>
    <lineage>
        <taxon>Bacteria</taxon>
        <taxon>Pseudomonadati</taxon>
        <taxon>Bacteroidota</taxon>
        <taxon>Flavobacteriia</taxon>
        <taxon>Flavobacteriales</taxon>
        <taxon>Flavobacteriaceae</taxon>
        <taxon>Zobellia</taxon>
    </lineage>
</organism>
<dbReference type="Gene3D" id="3.30.70.100">
    <property type="match status" value="1"/>
</dbReference>
<proteinExistence type="predicted"/>
<dbReference type="SMART" id="SM01034">
    <property type="entry name" value="BLUF"/>
    <property type="match status" value="1"/>
</dbReference>
<reference evidence="3" key="2">
    <citation type="submission" date="2023-07" db="EMBL/GenBank/DDBJ databases">
        <title>Zobellia barbeyronii sp. nov., a new marine flavobacterium, isolated from green and red algae.</title>
        <authorList>
            <person name="Nedashkovskaya O.I."/>
            <person name="Otstavnykh N."/>
            <person name="Zhukova N."/>
            <person name="Guzev K."/>
            <person name="Chausova V."/>
            <person name="Tekutyeva L."/>
            <person name="Mikhailov V."/>
            <person name="Isaeva M."/>
        </authorList>
    </citation>
    <scope>NUCLEOTIDE SEQUENCE [LARGE SCALE GENOMIC DNA]</scope>
    <source>
        <strain evidence="3">KMM 6746</strain>
    </source>
</reference>
<dbReference type="RefSeq" id="WP_214610029.1">
    <property type="nucleotide sequence ID" value="NZ_JACATN010000001.1"/>
</dbReference>
<dbReference type="EMBL" id="JACATN010000001">
    <property type="protein sequence ID" value="MBT2159735.1"/>
    <property type="molecule type" value="Genomic_DNA"/>
</dbReference>
<name>A0ABS5W8H3_9FLAO</name>
<evidence type="ECO:0000313" key="3">
    <source>
        <dbReference type="Proteomes" id="UP000740413"/>
    </source>
</evidence>
<gene>
    <name evidence="2" type="ORF">HW347_00580</name>
</gene>
<feature type="domain" description="BLUF" evidence="1">
    <location>
        <begin position="2"/>
        <end position="93"/>
    </location>
</feature>
<accession>A0ABS5W8H3</accession>
<dbReference type="Proteomes" id="UP000740413">
    <property type="component" value="Unassembled WGS sequence"/>
</dbReference>
<evidence type="ECO:0000259" key="1">
    <source>
        <dbReference type="PROSITE" id="PS50925"/>
    </source>
</evidence>
<dbReference type="InterPro" id="IPR007024">
    <property type="entry name" value="BLUF_domain"/>
</dbReference>
<dbReference type="PROSITE" id="PS50925">
    <property type="entry name" value="BLUF"/>
    <property type="match status" value="1"/>
</dbReference>
<sequence length="146" mass="17369">MIHTLTYESKAIKELTIADVEVILATAKQFNSQNDITGCLIFYKRRFIQILEGDKKKIYDLYEKVKNDKRHKQVYLLSEDAIEERNFPNWGMVYYPIDDNEANRNEYEQFKRNLLLLADLTVHSNQTAILFWKRMKLLITTPPDHI</sequence>
<dbReference type="SUPFAM" id="SSF54975">
    <property type="entry name" value="Acylphosphatase/BLUF domain-like"/>
    <property type="match status" value="1"/>
</dbReference>
<keyword evidence="3" id="KW-1185">Reference proteome</keyword>